<name>A0A198A1I8_9BACL</name>
<dbReference type="Pfam" id="PF10100">
    <property type="entry name" value="Staph_opine_DH"/>
    <property type="match status" value="1"/>
</dbReference>
<reference evidence="1 2" key="1">
    <citation type="submission" date="2016-05" db="EMBL/GenBank/DDBJ databases">
        <title>Paenibacillus sp. 1ZS3-15 nov., isolated from the rhizosphere soil.</title>
        <authorList>
            <person name="Zhang X.X."/>
            <person name="Zhang J."/>
        </authorList>
    </citation>
    <scope>NUCLEOTIDE SEQUENCE [LARGE SCALE GENOMIC DNA]</scope>
    <source>
        <strain evidence="1 2">1ZS3-15</strain>
    </source>
</reference>
<dbReference type="EMBL" id="LYPB01000087">
    <property type="protein sequence ID" value="OAS14878.1"/>
    <property type="molecule type" value="Genomic_DNA"/>
</dbReference>
<evidence type="ECO:0008006" key="3">
    <source>
        <dbReference type="Google" id="ProtNLM"/>
    </source>
</evidence>
<gene>
    <name evidence="1" type="ORF">A8708_05095</name>
</gene>
<accession>A0A198A1I8</accession>
<dbReference type="Proteomes" id="UP000078454">
    <property type="component" value="Unassembled WGS sequence"/>
</dbReference>
<protein>
    <recommendedName>
        <fullName evidence="3">DUF2338 domain-containing protein</fullName>
    </recommendedName>
</protein>
<dbReference type="InterPro" id="IPR016935">
    <property type="entry name" value="Opine_metallophore_DH"/>
</dbReference>
<comment type="caution">
    <text evidence="1">The sequence shown here is derived from an EMBL/GenBank/DDBJ whole genome shotgun (WGS) entry which is preliminary data.</text>
</comment>
<dbReference type="AlphaFoldDB" id="A0A198A1I8"/>
<dbReference type="OrthoDB" id="3652431at2"/>
<evidence type="ECO:0000313" key="2">
    <source>
        <dbReference type="Proteomes" id="UP000078454"/>
    </source>
</evidence>
<dbReference type="STRING" id="1850517.A8708_05095"/>
<sequence>MRDFKRILLLGTGPATLQLAVSLKNRLPCYLGIAGRVSARSEQLFGALDQNKRQVHVNIQNEKHRALEGMCVVDQVFKGYDSVTGNWDTLFIAVTTDAYLDVLSQLSEDIITGIRCIILVSPTLGSNRLVRNYMNAWHTEVEIISFSTYLGDTRWLTEGTLQPHVLTTAVKKKIFAGSTQIHSANILMLQQLFEQLGITLVILATPIEAETRNISLYVHPALFMNEFSLDAIFSNSGTQKYVYKMFPEGPITQYVIRDMLNQWKEIMTLLDTLKIKQLNLLQFMTDDNYPIRLESLSRHDIEHFSQFDTTRQEYLLYIRYTSLLIDPYSEPDETGKYFDFSGVPFRKLFINREGELDVPRMPKEDYYRTKIIQGMMTNLGLQCPTITKFLHTYERKLMEAAQSYPHHKLSPAFEIQSFSSDIKRINSELFL</sequence>
<organism evidence="1 2">
    <name type="scientific">Paenibacillus oryzisoli</name>
    <dbReference type="NCBI Taxonomy" id="1850517"/>
    <lineage>
        <taxon>Bacteria</taxon>
        <taxon>Bacillati</taxon>
        <taxon>Bacillota</taxon>
        <taxon>Bacilli</taxon>
        <taxon>Bacillales</taxon>
        <taxon>Paenibacillaceae</taxon>
        <taxon>Paenibacillus</taxon>
    </lineage>
</organism>
<dbReference type="RefSeq" id="WP_068669028.1">
    <property type="nucleotide sequence ID" value="NZ_LYPB01000087.1"/>
</dbReference>
<keyword evidence="2" id="KW-1185">Reference proteome</keyword>
<evidence type="ECO:0000313" key="1">
    <source>
        <dbReference type="EMBL" id="OAS14878.1"/>
    </source>
</evidence>
<proteinExistence type="predicted"/>